<dbReference type="OrthoDB" id="9973471at2"/>
<reference evidence="2 3" key="1">
    <citation type="submission" date="2019-01" db="EMBL/GenBank/DDBJ databases">
        <authorList>
            <consortium name="Pathogen Informatics"/>
        </authorList>
    </citation>
    <scope>NUCLEOTIDE SEQUENCE [LARGE SCALE GENOMIC DNA]</scope>
    <source>
        <strain evidence="2 3">NCTC10166</strain>
    </source>
</reference>
<proteinExistence type="predicted"/>
<keyword evidence="1" id="KW-0175">Coiled coil</keyword>
<dbReference type="AlphaFoldDB" id="A0A449A6E4"/>
<organism evidence="2 3">
    <name type="scientific">Mesomycoplasma neurolyticum</name>
    <dbReference type="NCBI Taxonomy" id="2120"/>
    <lineage>
        <taxon>Bacteria</taxon>
        <taxon>Bacillati</taxon>
        <taxon>Mycoplasmatota</taxon>
        <taxon>Mycoplasmoidales</taxon>
        <taxon>Metamycoplasmataceae</taxon>
        <taxon>Mesomycoplasma</taxon>
    </lineage>
</organism>
<dbReference type="EMBL" id="LR214951">
    <property type="protein sequence ID" value="VEU59787.1"/>
    <property type="molecule type" value="Genomic_DNA"/>
</dbReference>
<feature type="coiled-coil region" evidence="1">
    <location>
        <begin position="106"/>
        <end position="140"/>
    </location>
</feature>
<evidence type="ECO:0000313" key="2">
    <source>
        <dbReference type="EMBL" id="VEU59787.1"/>
    </source>
</evidence>
<dbReference type="Proteomes" id="UP000289440">
    <property type="component" value="Chromosome"/>
</dbReference>
<evidence type="ECO:0000313" key="3">
    <source>
        <dbReference type="Proteomes" id="UP000289440"/>
    </source>
</evidence>
<dbReference type="KEGG" id="mnu:NCTC10166_00772"/>
<gene>
    <name evidence="2" type="ORF">NCTC10166_00772</name>
</gene>
<evidence type="ECO:0000256" key="1">
    <source>
        <dbReference type="SAM" id="Coils"/>
    </source>
</evidence>
<dbReference type="RefSeq" id="WP_129720152.1">
    <property type="nucleotide sequence ID" value="NZ_LR214951.1"/>
</dbReference>
<sequence>MKKDKKERIQIKQKDRKMQIPFVFEDNTEEEIEVYVIALINEFDSEFIYLYWEKEKEVIIAHFDSETEFIKPLANIQEFETAARLFLIMTSETEFFFGNKKIEYTFSNFELNNEEFEKALKNLNQLSAAYTKENKEEIED</sequence>
<protein>
    <submittedName>
        <fullName evidence="2">Uncharacterized protein</fullName>
    </submittedName>
</protein>
<accession>A0A449A6E4</accession>
<name>A0A449A6E4_9BACT</name>
<keyword evidence="3" id="KW-1185">Reference proteome</keyword>